<dbReference type="AlphaFoldDB" id="A0A256GJ68"/>
<reference evidence="1 2" key="1">
    <citation type="submission" date="2017-07" db="EMBL/GenBank/DDBJ databases">
        <title>Draft genome of Ochrobactrum lupini type strain LUP21.</title>
        <authorList>
            <person name="Krzyzanowska D.M."/>
            <person name="Jafra S."/>
        </authorList>
    </citation>
    <scope>NUCLEOTIDE SEQUENCE [LARGE SCALE GENOMIC DNA]</scope>
    <source>
        <strain evidence="1 2">LUP21</strain>
    </source>
</reference>
<name>A0A256GJ68_9HYPH</name>
<protein>
    <submittedName>
        <fullName evidence="1">Uncharacterized protein</fullName>
    </submittedName>
</protein>
<evidence type="ECO:0000313" key="2">
    <source>
        <dbReference type="Proteomes" id="UP000216363"/>
    </source>
</evidence>
<dbReference type="EMBL" id="NNRN01000053">
    <property type="protein sequence ID" value="OYR27139.1"/>
    <property type="molecule type" value="Genomic_DNA"/>
</dbReference>
<dbReference type="Proteomes" id="UP000216363">
    <property type="component" value="Unassembled WGS sequence"/>
</dbReference>
<accession>A0A256GJ68</accession>
<evidence type="ECO:0000313" key="1">
    <source>
        <dbReference type="EMBL" id="OYR27139.1"/>
    </source>
</evidence>
<proteinExistence type="predicted"/>
<organism evidence="1 2">
    <name type="scientific">Brucella lupini</name>
    <dbReference type="NCBI Taxonomy" id="255457"/>
    <lineage>
        <taxon>Bacteria</taxon>
        <taxon>Pseudomonadati</taxon>
        <taxon>Pseudomonadota</taxon>
        <taxon>Alphaproteobacteria</taxon>
        <taxon>Hyphomicrobiales</taxon>
        <taxon>Brucellaceae</taxon>
        <taxon>Brucella/Ochrobactrum group</taxon>
        <taxon>Brucella</taxon>
    </lineage>
</organism>
<sequence length="52" mass="5867">MSLQSLPTPQHLLPVARASPLENSEYKKWPRILQAIELYSNVYPSAAPFPES</sequence>
<comment type="caution">
    <text evidence="1">The sequence shown here is derived from an EMBL/GenBank/DDBJ whole genome shotgun (WGS) entry which is preliminary data.</text>
</comment>
<gene>
    <name evidence="1" type="ORF">CES86_3493</name>
</gene>